<protein>
    <recommendedName>
        <fullName evidence="12">Sodium/calcium exchanger membrane region domain-containing protein</fullName>
    </recommendedName>
</protein>
<feature type="transmembrane region" description="Helical" evidence="11">
    <location>
        <begin position="191"/>
        <end position="212"/>
    </location>
</feature>
<keyword evidence="2" id="KW-0813">Transport</keyword>
<evidence type="ECO:0000313" key="14">
    <source>
        <dbReference type="Proteomes" id="UP000636709"/>
    </source>
</evidence>
<feature type="transmembrane region" description="Helical" evidence="11">
    <location>
        <begin position="108"/>
        <end position="130"/>
    </location>
</feature>
<dbReference type="PANTHER" id="PTHR12266">
    <property type="entry name" value="NA+/CA2+ K+ INDEPENDENT EXCHANGER"/>
    <property type="match status" value="1"/>
</dbReference>
<dbReference type="AlphaFoldDB" id="A0A835EY49"/>
<dbReference type="InterPro" id="IPR004837">
    <property type="entry name" value="NaCa_Exmemb"/>
</dbReference>
<keyword evidence="8" id="KW-0406">Ion transport</keyword>
<proteinExistence type="inferred from homology"/>
<dbReference type="Proteomes" id="UP000636709">
    <property type="component" value="Unassembled WGS sequence"/>
</dbReference>
<feature type="transmembrane region" description="Helical" evidence="11">
    <location>
        <begin position="224"/>
        <end position="243"/>
    </location>
</feature>
<comment type="similarity">
    <text evidence="9">Belongs to the Ca(2+):cation antiporter (CaCA) (TC 2.A.19) family. Cation/calcium exchanger (CCX) subfamily.</text>
</comment>
<evidence type="ECO:0000256" key="5">
    <source>
        <dbReference type="ARBA" id="ARBA00022989"/>
    </source>
</evidence>
<sequence length="591" mass="60905">MARPSATAAAAVVRLCLGVAFVVLLLAISILSRRATGGPVATDDVASSSPANEAPSARRRWFGSHDDGCTYPAAGSDPGRYPRGGGYVDYLYIFYCVLGGDRRPAVGYAAMAAWLAVLFYLLADTAAVYFCSNLEGLARLLGLPPAIAGATLLSLGNGAPDALSALASFAAGSSKRGGGGGTTAAVGLNGVLGGAMFVSSAVLGVIAVRVGADQGGLAVHRASFFRDAGFLLLALAAVAVVLAAGEVNIWGAAAFASLYVVYVLAVAFTPDRWTRRHDAAEEDEDHASAAAALELHSVAETKFYTDHEAQLLSDTAPLLQYYAGDNTGGAGDRSKSTFWTIMRVLELPLSLPRRLTIPDASKERWSKPTAVTAATLAPIFLSFLWSHRATGSASLAALLGGVLAGLALGVVAFLTTDASAPPTRYLAAWLAGGFAMSVAWAYVLASEVLSLLVSAGAALSVDAAALGVTVLAWGNSLGDLVANVAVASRGGPGGAQVAVSGCYGGPVFNVLVGLGLSMVLSCWAGYPQPVKIPREGGLYRTLGFLVVGLLWALAMLPRRGMRVDRTLGFGLLAIYFSFVCVNFSDLKDDER</sequence>
<name>A0A835EY49_9POAL</name>
<comment type="caution">
    <text evidence="13">The sequence shown here is derived from an EMBL/GenBank/DDBJ whole genome shotgun (WGS) entry which is preliminary data.</text>
</comment>
<keyword evidence="7 11" id="KW-0472">Membrane</keyword>
<feature type="domain" description="Sodium/calcium exchanger membrane region" evidence="12">
    <location>
        <begin position="112"/>
        <end position="266"/>
    </location>
</feature>
<keyword evidence="6" id="KW-0915">Sodium</keyword>
<evidence type="ECO:0000313" key="13">
    <source>
        <dbReference type="EMBL" id="KAF8722905.1"/>
    </source>
</evidence>
<dbReference type="OrthoDB" id="407410at2759"/>
<evidence type="ECO:0000256" key="6">
    <source>
        <dbReference type="ARBA" id="ARBA00023053"/>
    </source>
</evidence>
<evidence type="ECO:0000256" key="9">
    <source>
        <dbReference type="ARBA" id="ARBA00038187"/>
    </source>
</evidence>
<keyword evidence="3" id="KW-0050">Antiport</keyword>
<feature type="transmembrane region" description="Helical" evidence="11">
    <location>
        <begin position="249"/>
        <end position="268"/>
    </location>
</feature>
<evidence type="ECO:0000256" key="1">
    <source>
        <dbReference type="ARBA" id="ARBA00004141"/>
    </source>
</evidence>
<evidence type="ECO:0000256" key="10">
    <source>
        <dbReference type="SAM" id="MobiDB-lite"/>
    </source>
</evidence>
<dbReference type="GO" id="GO:0016020">
    <property type="term" value="C:membrane"/>
    <property type="evidence" value="ECO:0007669"/>
    <property type="project" value="UniProtKB-SubCell"/>
</dbReference>
<feature type="transmembrane region" description="Helical" evidence="11">
    <location>
        <begin position="566"/>
        <end position="584"/>
    </location>
</feature>
<feature type="compositionally biased region" description="Low complexity" evidence="10">
    <location>
        <begin position="46"/>
        <end position="55"/>
    </location>
</feature>
<feature type="region of interest" description="Disordered" evidence="10">
    <location>
        <begin position="38"/>
        <end position="63"/>
    </location>
</feature>
<feature type="domain" description="Sodium/calcium exchanger membrane region" evidence="12">
    <location>
        <begin position="430"/>
        <end position="582"/>
    </location>
</feature>
<dbReference type="InterPro" id="IPR044880">
    <property type="entry name" value="NCX_ion-bd_dom_sf"/>
</dbReference>
<dbReference type="GO" id="GO:0008324">
    <property type="term" value="F:monoatomic cation transmembrane transporter activity"/>
    <property type="evidence" value="ECO:0007669"/>
    <property type="project" value="TreeGrafter"/>
</dbReference>
<keyword evidence="14" id="KW-1185">Reference proteome</keyword>
<evidence type="ECO:0000256" key="2">
    <source>
        <dbReference type="ARBA" id="ARBA00022448"/>
    </source>
</evidence>
<evidence type="ECO:0000259" key="12">
    <source>
        <dbReference type="Pfam" id="PF01699"/>
    </source>
</evidence>
<evidence type="ECO:0000256" key="3">
    <source>
        <dbReference type="ARBA" id="ARBA00022449"/>
    </source>
</evidence>
<keyword evidence="5 11" id="KW-1133">Transmembrane helix</keyword>
<feature type="transmembrane region" description="Helical" evidence="11">
    <location>
        <begin position="12"/>
        <end position="31"/>
    </location>
</feature>
<feature type="transmembrane region" description="Helical" evidence="11">
    <location>
        <begin position="538"/>
        <end position="554"/>
    </location>
</feature>
<feature type="transmembrane region" description="Helical" evidence="11">
    <location>
        <begin position="393"/>
        <end position="414"/>
    </location>
</feature>
<evidence type="ECO:0000256" key="11">
    <source>
        <dbReference type="SAM" id="Phobius"/>
    </source>
</evidence>
<feature type="transmembrane region" description="Helical" evidence="11">
    <location>
        <begin position="507"/>
        <end position="526"/>
    </location>
</feature>
<comment type="subcellular location">
    <subcellularLocation>
        <location evidence="1">Membrane</location>
        <topology evidence="1">Multi-pass membrane protein</topology>
    </subcellularLocation>
</comment>
<dbReference type="GO" id="GO:0015297">
    <property type="term" value="F:antiporter activity"/>
    <property type="evidence" value="ECO:0007669"/>
    <property type="project" value="UniProtKB-KW"/>
</dbReference>
<dbReference type="GO" id="GO:0006814">
    <property type="term" value="P:sodium ion transport"/>
    <property type="evidence" value="ECO:0007669"/>
    <property type="project" value="UniProtKB-KW"/>
</dbReference>
<feature type="transmembrane region" description="Helical" evidence="11">
    <location>
        <begin position="426"/>
        <end position="445"/>
    </location>
</feature>
<keyword evidence="8" id="KW-0739">Sodium transport</keyword>
<accession>A0A835EY49</accession>
<organism evidence="13 14">
    <name type="scientific">Digitaria exilis</name>
    <dbReference type="NCBI Taxonomy" id="1010633"/>
    <lineage>
        <taxon>Eukaryota</taxon>
        <taxon>Viridiplantae</taxon>
        <taxon>Streptophyta</taxon>
        <taxon>Embryophyta</taxon>
        <taxon>Tracheophyta</taxon>
        <taxon>Spermatophyta</taxon>
        <taxon>Magnoliopsida</taxon>
        <taxon>Liliopsida</taxon>
        <taxon>Poales</taxon>
        <taxon>Poaceae</taxon>
        <taxon>PACMAD clade</taxon>
        <taxon>Panicoideae</taxon>
        <taxon>Panicodae</taxon>
        <taxon>Paniceae</taxon>
        <taxon>Anthephorinae</taxon>
        <taxon>Digitaria</taxon>
    </lineage>
</organism>
<evidence type="ECO:0000256" key="8">
    <source>
        <dbReference type="ARBA" id="ARBA00023201"/>
    </source>
</evidence>
<evidence type="ECO:0000256" key="4">
    <source>
        <dbReference type="ARBA" id="ARBA00022692"/>
    </source>
</evidence>
<dbReference type="PANTHER" id="PTHR12266:SF36">
    <property type="entry name" value="OS10G0436900 PROTEIN"/>
    <property type="match status" value="1"/>
</dbReference>
<feature type="transmembrane region" description="Helical" evidence="11">
    <location>
        <begin position="451"/>
        <end position="473"/>
    </location>
</feature>
<keyword evidence="4 11" id="KW-0812">Transmembrane</keyword>
<dbReference type="Gene3D" id="1.20.1420.30">
    <property type="entry name" value="NCX, central ion-binding region"/>
    <property type="match status" value="2"/>
</dbReference>
<dbReference type="Pfam" id="PF01699">
    <property type="entry name" value="Na_Ca_ex"/>
    <property type="match status" value="2"/>
</dbReference>
<evidence type="ECO:0000256" key="7">
    <source>
        <dbReference type="ARBA" id="ARBA00023136"/>
    </source>
</evidence>
<gene>
    <name evidence="13" type="ORF">HU200_022042</name>
</gene>
<reference evidence="13" key="1">
    <citation type="submission" date="2020-07" db="EMBL/GenBank/DDBJ databases">
        <title>Genome sequence and genetic diversity analysis of an under-domesticated orphan crop, white fonio (Digitaria exilis).</title>
        <authorList>
            <person name="Bennetzen J.L."/>
            <person name="Chen S."/>
            <person name="Ma X."/>
            <person name="Wang X."/>
            <person name="Yssel A.E.J."/>
            <person name="Chaluvadi S.R."/>
            <person name="Johnson M."/>
            <person name="Gangashetty P."/>
            <person name="Hamidou F."/>
            <person name="Sanogo M.D."/>
            <person name="Zwaenepoel A."/>
            <person name="Wallace J."/>
            <person name="Van De Peer Y."/>
            <person name="Van Deynze A."/>
        </authorList>
    </citation>
    <scope>NUCLEOTIDE SEQUENCE</scope>
    <source>
        <tissue evidence="13">Leaves</tissue>
    </source>
</reference>
<dbReference type="InterPro" id="IPR051359">
    <property type="entry name" value="CaCA_antiporter"/>
</dbReference>
<dbReference type="EMBL" id="JACEFO010001669">
    <property type="protein sequence ID" value="KAF8722905.1"/>
    <property type="molecule type" value="Genomic_DNA"/>
</dbReference>